<dbReference type="Gene3D" id="1.10.150.240">
    <property type="entry name" value="Putative phosphatase, domain 2"/>
    <property type="match status" value="1"/>
</dbReference>
<dbReference type="Pfam" id="PF00702">
    <property type="entry name" value="Hydrolase"/>
    <property type="match status" value="1"/>
</dbReference>
<proteinExistence type="predicted"/>
<accession>A0ABP8L533</accession>
<dbReference type="InterPro" id="IPR036412">
    <property type="entry name" value="HAD-like_sf"/>
</dbReference>
<dbReference type="InterPro" id="IPR006439">
    <property type="entry name" value="HAD-SF_hydro_IA"/>
</dbReference>
<organism evidence="1 2">
    <name type="scientific">Georgenia halophila</name>
    <dbReference type="NCBI Taxonomy" id="620889"/>
    <lineage>
        <taxon>Bacteria</taxon>
        <taxon>Bacillati</taxon>
        <taxon>Actinomycetota</taxon>
        <taxon>Actinomycetes</taxon>
        <taxon>Micrococcales</taxon>
        <taxon>Bogoriellaceae</taxon>
        <taxon>Georgenia</taxon>
    </lineage>
</organism>
<evidence type="ECO:0000313" key="2">
    <source>
        <dbReference type="Proteomes" id="UP001500622"/>
    </source>
</evidence>
<comment type="caution">
    <text evidence="1">The sequence shown here is derived from an EMBL/GenBank/DDBJ whole genome shotgun (WGS) entry which is preliminary data.</text>
</comment>
<evidence type="ECO:0000313" key="1">
    <source>
        <dbReference type="EMBL" id="GAA4422977.1"/>
    </source>
</evidence>
<protein>
    <submittedName>
        <fullName evidence="1">HAD family phosphatase</fullName>
    </submittedName>
</protein>
<reference evidence="2" key="1">
    <citation type="journal article" date="2019" name="Int. J. Syst. Evol. Microbiol.">
        <title>The Global Catalogue of Microorganisms (GCM) 10K type strain sequencing project: providing services to taxonomists for standard genome sequencing and annotation.</title>
        <authorList>
            <consortium name="The Broad Institute Genomics Platform"/>
            <consortium name="The Broad Institute Genome Sequencing Center for Infectious Disease"/>
            <person name="Wu L."/>
            <person name="Ma J."/>
        </authorList>
    </citation>
    <scope>NUCLEOTIDE SEQUENCE [LARGE SCALE GENOMIC DNA]</scope>
    <source>
        <strain evidence="2">JCM 17810</strain>
    </source>
</reference>
<dbReference type="InterPro" id="IPR023214">
    <property type="entry name" value="HAD_sf"/>
</dbReference>
<dbReference type="InterPro" id="IPR051806">
    <property type="entry name" value="HAD-like_SPP"/>
</dbReference>
<dbReference type="RefSeq" id="WP_345215928.1">
    <property type="nucleotide sequence ID" value="NZ_BAABGN010000008.1"/>
</dbReference>
<gene>
    <name evidence="1" type="ORF">GCM10023169_18030</name>
</gene>
<dbReference type="SFLD" id="SFLDS00003">
    <property type="entry name" value="Haloacid_Dehalogenase"/>
    <property type="match status" value="1"/>
</dbReference>
<dbReference type="Gene3D" id="3.40.50.1000">
    <property type="entry name" value="HAD superfamily/HAD-like"/>
    <property type="match status" value="1"/>
</dbReference>
<sequence length="230" mass="23945">MTAHRITEALQVPGASLLLDLDGTLVDSEPTHRAAFYTYFNRRGWEVSEEILLPFAGRRGSEVFAEIEGPWTGEDPVALAAEIVACVDHDAIPPVPVPGAGATIARWRRAGHPIALVTSSHREWATAALELLGVADLGLSMVTSEMVGAGKPDPEPYRRGAELLGADPAACIAFEDTTAGLTAAVGAGVGLVIGVRTSQSDEVLRAAGADATLPDLTSLIDVVQGASRTS</sequence>
<dbReference type="NCBIfam" id="TIGR01509">
    <property type="entry name" value="HAD-SF-IA-v3"/>
    <property type="match status" value="1"/>
</dbReference>
<dbReference type="PANTHER" id="PTHR43481:SF4">
    <property type="entry name" value="GLYCEROL-1-PHOSPHATE PHOSPHOHYDROLASE 1-RELATED"/>
    <property type="match status" value="1"/>
</dbReference>
<name>A0ABP8L533_9MICO</name>
<dbReference type="SFLD" id="SFLDG01129">
    <property type="entry name" value="C1.5:_HAD__Beta-PGM__Phosphata"/>
    <property type="match status" value="1"/>
</dbReference>
<dbReference type="InterPro" id="IPR023198">
    <property type="entry name" value="PGP-like_dom2"/>
</dbReference>
<keyword evidence="2" id="KW-1185">Reference proteome</keyword>
<dbReference type="EMBL" id="BAABGN010000008">
    <property type="protein sequence ID" value="GAA4422977.1"/>
    <property type="molecule type" value="Genomic_DNA"/>
</dbReference>
<dbReference type="SUPFAM" id="SSF56784">
    <property type="entry name" value="HAD-like"/>
    <property type="match status" value="1"/>
</dbReference>
<dbReference type="Proteomes" id="UP001500622">
    <property type="component" value="Unassembled WGS sequence"/>
</dbReference>
<dbReference type="PANTHER" id="PTHR43481">
    <property type="entry name" value="FRUCTOSE-1-PHOSPHATE PHOSPHATASE"/>
    <property type="match status" value="1"/>
</dbReference>